<feature type="chain" id="PRO_5031235691" evidence="1">
    <location>
        <begin position="22"/>
        <end position="192"/>
    </location>
</feature>
<accession>A0A7S3I1Z1</accession>
<evidence type="ECO:0000256" key="1">
    <source>
        <dbReference type="SAM" id="SignalP"/>
    </source>
</evidence>
<protein>
    <submittedName>
        <fullName evidence="2">Uncharacterized protein</fullName>
    </submittedName>
</protein>
<dbReference type="AlphaFoldDB" id="A0A7S3I1Z1"/>
<sequence>MILTRLKVLFLQLGYVTQIESLIEINSKLLKSTLLVPSTAMRRCFHVGSFVRESTTVNILRVLFFHVAHSEAIVSRLTLTSDLFEIDATVRLLILAGDLIGFLTGTGINAVLNLCLLMRAHELKLEVFKFGLHLLFHVEIFSIAVEGSLKSRMLLAVEHLFIARAVLVGIREFSSVSLIPLCLLFALLAAES</sequence>
<dbReference type="EMBL" id="HBIE01020340">
    <property type="protein sequence ID" value="CAE0311260.1"/>
    <property type="molecule type" value="Transcribed_RNA"/>
</dbReference>
<feature type="signal peptide" evidence="1">
    <location>
        <begin position="1"/>
        <end position="21"/>
    </location>
</feature>
<name>A0A7S3I1Z1_9SPIT</name>
<evidence type="ECO:0000313" key="2">
    <source>
        <dbReference type="EMBL" id="CAE0311260.1"/>
    </source>
</evidence>
<proteinExistence type="predicted"/>
<keyword evidence="1" id="KW-0732">Signal</keyword>
<gene>
    <name evidence="2" type="ORF">FEHR0123_LOCUS6179</name>
</gene>
<organism evidence="2">
    <name type="scientific">Favella ehrenbergii</name>
    <dbReference type="NCBI Taxonomy" id="182087"/>
    <lineage>
        <taxon>Eukaryota</taxon>
        <taxon>Sar</taxon>
        <taxon>Alveolata</taxon>
        <taxon>Ciliophora</taxon>
        <taxon>Intramacronucleata</taxon>
        <taxon>Spirotrichea</taxon>
        <taxon>Choreotrichia</taxon>
        <taxon>Tintinnida</taxon>
        <taxon>Xystonellidae</taxon>
        <taxon>Favella</taxon>
    </lineage>
</organism>
<reference evidence="2" key="1">
    <citation type="submission" date="2021-01" db="EMBL/GenBank/DDBJ databases">
        <authorList>
            <person name="Corre E."/>
            <person name="Pelletier E."/>
            <person name="Niang G."/>
            <person name="Scheremetjew M."/>
            <person name="Finn R."/>
            <person name="Kale V."/>
            <person name="Holt S."/>
            <person name="Cochrane G."/>
            <person name="Meng A."/>
            <person name="Brown T."/>
            <person name="Cohen L."/>
        </authorList>
    </citation>
    <scope>NUCLEOTIDE SEQUENCE</scope>
    <source>
        <strain evidence="2">Fehren 1</strain>
    </source>
</reference>